<keyword evidence="1" id="KW-0472">Membrane</keyword>
<keyword evidence="1" id="KW-0812">Transmembrane</keyword>
<protein>
    <submittedName>
        <fullName evidence="2">Uncharacterized protein</fullName>
    </submittedName>
</protein>
<proteinExistence type="predicted"/>
<name>A0ABP7WRJ0_9GAMM</name>
<dbReference type="EMBL" id="BAABDM010000003">
    <property type="protein sequence ID" value="GAA4095119.1"/>
    <property type="molecule type" value="Genomic_DNA"/>
</dbReference>
<feature type="transmembrane region" description="Helical" evidence="1">
    <location>
        <begin position="31"/>
        <end position="52"/>
    </location>
</feature>
<evidence type="ECO:0000256" key="1">
    <source>
        <dbReference type="SAM" id="Phobius"/>
    </source>
</evidence>
<organism evidence="2 3">
    <name type="scientific">Zhongshania borealis</name>
    <dbReference type="NCBI Taxonomy" id="889488"/>
    <lineage>
        <taxon>Bacteria</taxon>
        <taxon>Pseudomonadati</taxon>
        <taxon>Pseudomonadota</taxon>
        <taxon>Gammaproteobacteria</taxon>
        <taxon>Cellvibrionales</taxon>
        <taxon>Spongiibacteraceae</taxon>
        <taxon>Zhongshania</taxon>
    </lineage>
</organism>
<accession>A0ABP7WRJ0</accession>
<comment type="caution">
    <text evidence="2">The sequence shown here is derived from an EMBL/GenBank/DDBJ whole genome shotgun (WGS) entry which is preliminary data.</text>
</comment>
<sequence>MGIASNACDTTSGGVRIIPIAKQEIIMYGRFSLNAFLLDIPLAISSTVAIGISKARPKARNNLSAVFRYREISGV</sequence>
<reference evidence="3" key="1">
    <citation type="journal article" date="2019" name="Int. J. Syst. Evol. Microbiol.">
        <title>The Global Catalogue of Microorganisms (GCM) 10K type strain sequencing project: providing services to taxonomists for standard genome sequencing and annotation.</title>
        <authorList>
            <consortium name="The Broad Institute Genomics Platform"/>
            <consortium name="The Broad Institute Genome Sequencing Center for Infectious Disease"/>
            <person name="Wu L."/>
            <person name="Ma J."/>
        </authorList>
    </citation>
    <scope>NUCLEOTIDE SEQUENCE [LARGE SCALE GENOMIC DNA]</scope>
    <source>
        <strain evidence="3">JCM 17304</strain>
    </source>
</reference>
<evidence type="ECO:0000313" key="2">
    <source>
        <dbReference type="EMBL" id="GAA4095119.1"/>
    </source>
</evidence>
<evidence type="ECO:0000313" key="3">
    <source>
        <dbReference type="Proteomes" id="UP001500392"/>
    </source>
</evidence>
<keyword evidence="1" id="KW-1133">Transmembrane helix</keyword>
<keyword evidence="3" id="KW-1185">Reference proteome</keyword>
<dbReference type="Proteomes" id="UP001500392">
    <property type="component" value="Unassembled WGS sequence"/>
</dbReference>
<gene>
    <name evidence="2" type="ORF">GCM10022414_19060</name>
</gene>